<evidence type="ECO:0000256" key="7">
    <source>
        <dbReference type="ARBA" id="ARBA00048248"/>
    </source>
</evidence>
<dbReference type="InterPro" id="IPR014729">
    <property type="entry name" value="Rossmann-like_a/b/a_fold"/>
</dbReference>
<dbReference type="EMBL" id="CP024963">
    <property type="protein sequence ID" value="ATZ17055.1"/>
    <property type="molecule type" value="Genomic_DNA"/>
</dbReference>
<gene>
    <name evidence="8 11" type="primary">tyrS</name>
    <name evidence="11" type="ORF">ELUMI_v1c03300</name>
</gene>
<dbReference type="KEGG" id="elj:ELUMI_v1c03300"/>
<dbReference type="SUPFAM" id="SSF52374">
    <property type="entry name" value="Nucleotidylyl transferase"/>
    <property type="match status" value="1"/>
</dbReference>
<dbReference type="InterPro" id="IPR002307">
    <property type="entry name" value="Tyr-tRNA-ligase"/>
</dbReference>
<evidence type="ECO:0000256" key="2">
    <source>
        <dbReference type="ARBA" id="ARBA00022741"/>
    </source>
</evidence>
<dbReference type="HAMAP" id="MF_02006">
    <property type="entry name" value="Tyr_tRNA_synth_type1"/>
    <property type="match status" value="1"/>
</dbReference>
<feature type="binding site" evidence="8">
    <location>
        <position position="166"/>
    </location>
    <ligand>
        <name>L-tyrosine</name>
        <dbReference type="ChEBI" id="CHEBI:58315"/>
    </ligand>
</feature>
<dbReference type="EC" id="6.1.1.1" evidence="8"/>
<feature type="binding site" evidence="8">
    <location>
        <position position="228"/>
    </location>
    <ligand>
        <name>ATP</name>
        <dbReference type="ChEBI" id="CHEBI:30616"/>
    </ligand>
</feature>
<evidence type="ECO:0000313" key="12">
    <source>
        <dbReference type="Proteomes" id="UP000232063"/>
    </source>
</evidence>
<dbReference type="PRINTS" id="PR01040">
    <property type="entry name" value="TRNASYNTHTYR"/>
</dbReference>
<evidence type="ECO:0000256" key="4">
    <source>
        <dbReference type="ARBA" id="ARBA00022884"/>
    </source>
</evidence>
<evidence type="ECO:0000259" key="10">
    <source>
        <dbReference type="Pfam" id="PF22421"/>
    </source>
</evidence>
<keyword evidence="6 8" id="KW-0030">Aminoacyl-tRNA synthetase</keyword>
<keyword evidence="8" id="KW-0963">Cytoplasm</keyword>
<evidence type="ECO:0000256" key="3">
    <source>
        <dbReference type="ARBA" id="ARBA00022840"/>
    </source>
</evidence>
<organism evidence="11 12">
    <name type="scientific">Williamsoniiplasma luminosum</name>
    <dbReference type="NCBI Taxonomy" id="214888"/>
    <lineage>
        <taxon>Bacteria</taxon>
        <taxon>Bacillati</taxon>
        <taxon>Mycoplasmatota</taxon>
        <taxon>Mollicutes</taxon>
        <taxon>Entomoplasmatales</taxon>
        <taxon>Williamsoniiplasma</taxon>
    </lineage>
</organism>
<dbReference type="GO" id="GO:0004831">
    <property type="term" value="F:tyrosine-tRNA ligase activity"/>
    <property type="evidence" value="ECO:0007669"/>
    <property type="project" value="UniProtKB-UniRule"/>
</dbReference>
<comment type="subcellular location">
    <subcellularLocation>
        <location evidence="8">Cytoplasm</location>
    </subcellularLocation>
</comment>
<keyword evidence="5 8" id="KW-0648">Protein biosynthesis</keyword>
<proteinExistence type="inferred from homology"/>
<evidence type="ECO:0000256" key="6">
    <source>
        <dbReference type="ARBA" id="ARBA00023146"/>
    </source>
</evidence>
<dbReference type="InterPro" id="IPR001412">
    <property type="entry name" value="aa-tRNA-synth_I_CS"/>
</dbReference>
<feature type="domain" description="Tyrosine--tRNA ligase SYY-like C-terminal" evidence="10">
    <location>
        <begin position="342"/>
        <end position="411"/>
    </location>
</feature>
<name>A0A2K8NT78_9MOLU</name>
<dbReference type="InterPro" id="IPR024107">
    <property type="entry name" value="Tyr-tRNA-ligase_bac_1"/>
</dbReference>
<keyword evidence="12" id="KW-1185">Reference proteome</keyword>
<comment type="similarity">
    <text evidence="8">Belongs to the class-I aminoacyl-tRNA synthetase family. TyrS type 1 subfamily.</text>
</comment>
<dbReference type="PANTHER" id="PTHR11766">
    <property type="entry name" value="TYROSYL-TRNA SYNTHETASE"/>
    <property type="match status" value="1"/>
</dbReference>
<feature type="short sequence motif" description="'KMSKS' region" evidence="8">
    <location>
        <begin position="225"/>
        <end position="229"/>
    </location>
</feature>
<keyword evidence="4 9" id="KW-0694">RNA-binding</keyword>
<dbReference type="InterPro" id="IPR002305">
    <property type="entry name" value="aa-tRNA-synth_Ic"/>
</dbReference>
<dbReference type="PROSITE" id="PS00178">
    <property type="entry name" value="AA_TRNA_LIGASE_I"/>
    <property type="match status" value="1"/>
</dbReference>
<evidence type="ECO:0000256" key="1">
    <source>
        <dbReference type="ARBA" id="ARBA00022598"/>
    </source>
</evidence>
<dbReference type="NCBIfam" id="TIGR00234">
    <property type="entry name" value="tyrS"/>
    <property type="match status" value="1"/>
</dbReference>
<evidence type="ECO:0000313" key="11">
    <source>
        <dbReference type="EMBL" id="ATZ17055.1"/>
    </source>
</evidence>
<protein>
    <recommendedName>
        <fullName evidence="8">Tyrosine--tRNA ligase</fullName>
        <ecNumber evidence="8">6.1.1.1</ecNumber>
    </recommendedName>
    <alternativeName>
        <fullName evidence="8">Tyrosyl-tRNA synthetase</fullName>
        <shortName evidence="8">TyrRS</shortName>
    </alternativeName>
</protein>
<keyword evidence="2 8" id="KW-0547">Nucleotide-binding</keyword>
<feature type="binding site" evidence="8">
    <location>
        <position position="162"/>
    </location>
    <ligand>
        <name>L-tyrosine</name>
        <dbReference type="ChEBI" id="CHEBI:58315"/>
    </ligand>
</feature>
<evidence type="ECO:0000256" key="8">
    <source>
        <dbReference type="HAMAP-Rule" id="MF_02006"/>
    </source>
</evidence>
<dbReference type="Proteomes" id="UP000232063">
    <property type="component" value="Chromosome"/>
</dbReference>
<comment type="subunit">
    <text evidence="8">Homodimer.</text>
</comment>
<comment type="function">
    <text evidence="8">Catalyzes the attachment of tyrosine to tRNA(Tyr) in a two-step reaction: tyrosine is first activated by ATP to form Tyr-AMP and then transferred to the acceptor end of tRNA(Tyr).</text>
</comment>
<dbReference type="PROSITE" id="PS50889">
    <property type="entry name" value="S4"/>
    <property type="match status" value="1"/>
</dbReference>
<comment type="catalytic activity">
    <reaction evidence="7 8">
        <text>tRNA(Tyr) + L-tyrosine + ATP = L-tyrosyl-tRNA(Tyr) + AMP + diphosphate + H(+)</text>
        <dbReference type="Rhea" id="RHEA:10220"/>
        <dbReference type="Rhea" id="RHEA-COMP:9706"/>
        <dbReference type="Rhea" id="RHEA-COMP:9707"/>
        <dbReference type="ChEBI" id="CHEBI:15378"/>
        <dbReference type="ChEBI" id="CHEBI:30616"/>
        <dbReference type="ChEBI" id="CHEBI:33019"/>
        <dbReference type="ChEBI" id="CHEBI:58315"/>
        <dbReference type="ChEBI" id="CHEBI:78442"/>
        <dbReference type="ChEBI" id="CHEBI:78536"/>
        <dbReference type="ChEBI" id="CHEBI:456215"/>
        <dbReference type="EC" id="6.1.1.1"/>
    </reaction>
</comment>
<feature type="binding site" evidence="8">
    <location>
        <position position="33"/>
    </location>
    <ligand>
        <name>L-tyrosine</name>
        <dbReference type="ChEBI" id="CHEBI:58315"/>
    </ligand>
</feature>
<dbReference type="Pfam" id="PF22421">
    <property type="entry name" value="SYY_C-terminal"/>
    <property type="match status" value="1"/>
</dbReference>
<reference evidence="11 12" key="1">
    <citation type="submission" date="2017-11" db="EMBL/GenBank/DDBJ databases">
        <title>Genome sequence of Entomoplasma luminosum PIMN-1 (ATCC 49195).</title>
        <authorList>
            <person name="Lo W.-S."/>
            <person name="Gasparich G.E."/>
            <person name="Kuo C.-H."/>
        </authorList>
    </citation>
    <scope>NUCLEOTIDE SEQUENCE [LARGE SCALE GENOMIC DNA]</scope>
    <source>
        <strain evidence="11 12">PIMN-1</strain>
    </source>
</reference>
<dbReference type="GO" id="GO:0005524">
    <property type="term" value="F:ATP binding"/>
    <property type="evidence" value="ECO:0007669"/>
    <property type="project" value="UniProtKB-UniRule"/>
</dbReference>
<dbReference type="SUPFAM" id="SSF55174">
    <property type="entry name" value="Alpha-L RNA-binding motif"/>
    <property type="match status" value="1"/>
</dbReference>
<feature type="short sequence motif" description="'HIGH' region" evidence="8">
    <location>
        <begin position="38"/>
        <end position="47"/>
    </location>
</feature>
<dbReference type="GO" id="GO:0006437">
    <property type="term" value="P:tyrosyl-tRNA aminoacylation"/>
    <property type="evidence" value="ECO:0007669"/>
    <property type="project" value="UniProtKB-UniRule"/>
</dbReference>
<dbReference type="CDD" id="cd00805">
    <property type="entry name" value="TyrRS_core"/>
    <property type="match status" value="1"/>
</dbReference>
<dbReference type="InterPro" id="IPR036986">
    <property type="entry name" value="S4_RNA-bd_sf"/>
</dbReference>
<dbReference type="Gene3D" id="3.40.50.620">
    <property type="entry name" value="HUPs"/>
    <property type="match status" value="1"/>
</dbReference>
<dbReference type="Gene3D" id="3.10.290.10">
    <property type="entry name" value="RNA-binding S4 domain"/>
    <property type="match status" value="1"/>
</dbReference>
<dbReference type="Pfam" id="PF00579">
    <property type="entry name" value="tRNA-synt_1b"/>
    <property type="match status" value="1"/>
</dbReference>
<keyword evidence="1 8" id="KW-0436">Ligase</keyword>
<dbReference type="InterPro" id="IPR024088">
    <property type="entry name" value="Tyr-tRNA-ligase_bac-type"/>
</dbReference>
<keyword evidence="3 8" id="KW-0067">ATP-binding</keyword>
<dbReference type="OrthoDB" id="9804243at2"/>
<dbReference type="GO" id="GO:0003723">
    <property type="term" value="F:RNA binding"/>
    <property type="evidence" value="ECO:0007669"/>
    <property type="project" value="UniProtKB-KW"/>
</dbReference>
<dbReference type="RefSeq" id="WP_025734083.1">
    <property type="nucleotide sequence ID" value="NZ_CP024963.1"/>
</dbReference>
<accession>A0A2K8NT78</accession>
<sequence length="415" mass="46648">MSIIKELEWRGLLKQATNEEKINLAQKNHAGVYCGFDPTADSLHVGHLLPIILLSRFQKAGFKPIALIGGGTGMIGDPSFKSQERVLQTNDQVVKNVEGIQHQLKKMLIGVEFVNNFDWLNKLSLLDFLRDIGKDFTLSYLLAKESIATRISTGLSITEFSYTMLQAYDFYQLYTNNNCKVQIGGSDQWGNITSGIDLIGSKIGRDKSEAAGITNQLLVKKDGQKFGKSESGAIWLDPQKTSEYAFYQFWFNQSDDDCEMLLKFLTFLDQKEIAELVKNHQAQPKARTIQKVLAEQITKFVHGQDGLHKALLLTEAFFNGTVQDLDEMLIASAIQSLQAPTIDQNQTVIEAIIQSGAATSKREAREFIHNQAISFNEIVIDDENQLLKNFNKLINNEFILIKRGKKKYFAVAIAK</sequence>
<dbReference type="GO" id="GO:0005829">
    <property type="term" value="C:cytosol"/>
    <property type="evidence" value="ECO:0007669"/>
    <property type="project" value="TreeGrafter"/>
</dbReference>
<evidence type="ECO:0000256" key="5">
    <source>
        <dbReference type="ARBA" id="ARBA00022917"/>
    </source>
</evidence>
<dbReference type="Gene3D" id="1.10.240.10">
    <property type="entry name" value="Tyrosyl-Transfer RNA Synthetase"/>
    <property type="match status" value="1"/>
</dbReference>
<dbReference type="InterPro" id="IPR054608">
    <property type="entry name" value="SYY-like_C"/>
</dbReference>
<evidence type="ECO:0000256" key="9">
    <source>
        <dbReference type="PROSITE-ProRule" id="PRU00182"/>
    </source>
</evidence>
<dbReference type="AlphaFoldDB" id="A0A2K8NT78"/>
<dbReference type="PANTHER" id="PTHR11766:SF0">
    <property type="entry name" value="TYROSINE--TRNA LIGASE, MITOCHONDRIAL"/>
    <property type="match status" value="1"/>
</dbReference>
<dbReference type="FunFam" id="1.10.240.10:FF:000001">
    <property type="entry name" value="Tyrosine--tRNA ligase"/>
    <property type="match status" value="1"/>
</dbReference>